<dbReference type="InterPro" id="IPR051791">
    <property type="entry name" value="Pra-immunoreactive"/>
</dbReference>
<keyword evidence="2" id="KW-1003">Cell membrane</keyword>
<dbReference type="AlphaFoldDB" id="A0A923HDB2"/>
<dbReference type="PANTHER" id="PTHR36115">
    <property type="entry name" value="PROLINE-RICH ANTIGEN HOMOLOG-RELATED"/>
    <property type="match status" value="1"/>
</dbReference>
<dbReference type="Pfam" id="PF06271">
    <property type="entry name" value="RDD"/>
    <property type="match status" value="1"/>
</dbReference>
<keyword evidence="4 6" id="KW-1133">Transmembrane helix</keyword>
<keyword evidence="9" id="KW-1185">Reference proteome</keyword>
<evidence type="ECO:0000313" key="9">
    <source>
        <dbReference type="Proteomes" id="UP000634011"/>
    </source>
</evidence>
<dbReference type="PANTHER" id="PTHR36115:SF10">
    <property type="entry name" value="RDD DOMAIN-CONTAINING PROTEIN"/>
    <property type="match status" value="1"/>
</dbReference>
<name>A0A923HDB2_9BURK</name>
<proteinExistence type="predicted"/>
<feature type="transmembrane region" description="Helical" evidence="6">
    <location>
        <begin position="43"/>
        <end position="63"/>
    </location>
</feature>
<keyword evidence="3 6" id="KW-0812">Transmembrane</keyword>
<accession>A0A923HDB2</accession>
<dbReference type="Proteomes" id="UP000634011">
    <property type="component" value="Unassembled WGS sequence"/>
</dbReference>
<reference evidence="8" key="1">
    <citation type="submission" date="2020-08" db="EMBL/GenBank/DDBJ databases">
        <title>Novel species isolated from subtropical streams in China.</title>
        <authorList>
            <person name="Lu H."/>
        </authorList>
    </citation>
    <scope>NUCLEOTIDE SEQUENCE</scope>
    <source>
        <strain evidence="8">KACC 12607</strain>
    </source>
</reference>
<organism evidence="8 9">
    <name type="scientific">Undibacterium jejuense</name>
    <dbReference type="NCBI Taxonomy" id="1344949"/>
    <lineage>
        <taxon>Bacteria</taxon>
        <taxon>Pseudomonadati</taxon>
        <taxon>Pseudomonadota</taxon>
        <taxon>Betaproteobacteria</taxon>
        <taxon>Burkholderiales</taxon>
        <taxon>Oxalobacteraceae</taxon>
        <taxon>Undibacterium</taxon>
    </lineage>
</organism>
<feature type="domain" description="RDD" evidence="7">
    <location>
        <begin position="37"/>
        <end position="183"/>
    </location>
</feature>
<comment type="subcellular location">
    <subcellularLocation>
        <location evidence="1">Cell membrane</location>
        <topology evidence="1">Multi-pass membrane protein</topology>
    </subcellularLocation>
</comment>
<evidence type="ECO:0000259" key="7">
    <source>
        <dbReference type="Pfam" id="PF06271"/>
    </source>
</evidence>
<gene>
    <name evidence="8" type="ORF">H8K32_07385</name>
</gene>
<feature type="transmembrane region" description="Helical" evidence="6">
    <location>
        <begin position="151"/>
        <end position="170"/>
    </location>
</feature>
<evidence type="ECO:0000313" key="8">
    <source>
        <dbReference type="EMBL" id="MBC3861916.1"/>
    </source>
</evidence>
<evidence type="ECO:0000256" key="1">
    <source>
        <dbReference type="ARBA" id="ARBA00004651"/>
    </source>
</evidence>
<evidence type="ECO:0000256" key="4">
    <source>
        <dbReference type="ARBA" id="ARBA00022989"/>
    </source>
</evidence>
<dbReference type="GO" id="GO:0005886">
    <property type="term" value="C:plasma membrane"/>
    <property type="evidence" value="ECO:0007669"/>
    <property type="project" value="UniProtKB-SubCell"/>
</dbReference>
<feature type="transmembrane region" description="Helical" evidence="6">
    <location>
        <begin position="83"/>
        <end position="105"/>
    </location>
</feature>
<evidence type="ECO:0000256" key="5">
    <source>
        <dbReference type="ARBA" id="ARBA00023136"/>
    </source>
</evidence>
<feature type="transmembrane region" description="Helical" evidence="6">
    <location>
        <begin position="126"/>
        <end position="145"/>
    </location>
</feature>
<evidence type="ECO:0000256" key="6">
    <source>
        <dbReference type="SAM" id="Phobius"/>
    </source>
</evidence>
<dbReference type="InterPro" id="IPR010432">
    <property type="entry name" value="RDD"/>
</dbReference>
<evidence type="ECO:0000256" key="2">
    <source>
        <dbReference type="ARBA" id="ARBA00022475"/>
    </source>
</evidence>
<protein>
    <submittedName>
        <fullName evidence="8">RDD family protein</fullName>
    </submittedName>
</protein>
<keyword evidence="5 6" id="KW-0472">Membrane</keyword>
<dbReference type="EMBL" id="JACOFV010000005">
    <property type="protein sequence ID" value="MBC3861916.1"/>
    <property type="molecule type" value="Genomic_DNA"/>
</dbReference>
<comment type="caution">
    <text evidence="8">The sequence shown here is derived from an EMBL/GenBank/DDBJ whole genome shotgun (WGS) entry which is preliminary data.</text>
</comment>
<sequence length="199" mass="22973">MLPQQVLHLLSQKHQQVRQQTLKPHRNNSVTIELQAPLLRRRLICMVYEAMLLFGIVFVFGFIFDVTTQSKSALMLRHGRQAWLFLVIGAYFVFCWSRSGQTLAMQTWRIRVTDLDGGKLPLVKAIVRYFLAWMWFIPAMALDYQFGLKEWPMVLVISLGITGWALTSRLDKNGQFLHDKLAKTCMIQVPETAQSSVES</sequence>
<evidence type="ECO:0000256" key="3">
    <source>
        <dbReference type="ARBA" id="ARBA00022692"/>
    </source>
</evidence>